<comment type="caution">
    <text evidence="1">The sequence shown here is derived from an EMBL/GenBank/DDBJ whole genome shotgun (WGS) entry which is preliminary data.</text>
</comment>
<dbReference type="PANTHER" id="PTHR30634">
    <property type="entry name" value="OUTER MEMBRANE LOLAB LIPOPROTEIN INSERTION APPARATUS"/>
    <property type="match status" value="1"/>
</dbReference>
<sequence length="393" mass="42608">MDERLRRWRLVLGGDADGTGCVLSGRDAQMDAALAALYDSGRGSGEGSAGSGASQQSGGGLGASAPRVARWLGDIRSYFPSTVVQVMQKDAIERLNLTRLLLEPEMLEAVEPDVHLVGTLLSLNRVMPETARRSARAVVRKVVADLERRLAQRTRTAITGALDRSARTHRPRRVADIDWDRTIRANLKNYLPEKNTIVPSRLVGYARRQRAVIREVTLCIDQSGSMAASVVYSSVFGAVLASMRSLRTSLVVFDTSVVDLTDQLHDPVELLFGTQLGGGTDINRAIAYCQGLITRPTNSIFILISDLYEGGVREEMLRRVAAMTAAGVQVIVLLALSDEGQPHYDRDNAEALAALGVPAFACTPDAFPGLMAAAIERRDIAQWAERTLAVRAV</sequence>
<name>A0ABP7HQZ4_9ACTN</name>
<dbReference type="Gene3D" id="3.40.50.410">
    <property type="entry name" value="von Willebrand factor, type A domain"/>
    <property type="match status" value="1"/>
</dbReference>
<keyword evidence="2" id="KW-1185">Reference proteome</keyword>
<proteinExistence type="predicted"/>
<dbReference type="InterPro" id="IPR008912">
    <property type="entry name" value="Uncharacterised_CoxE"/>
</dbReference>
<dbReference type="Proteomes" id="UP001500888">
    <property type="component" value="Unassembled WGS sequence"/>
</dbReference>
<dbReference type="Pfam" id="PF05762">
    <property type="entry name" value="VWA_CoxE"/>
    <property type="match status" value="1"/>
</dbReference>
<evidence type="ECO:0000313" key="2">
    <source>
        <dbReference type="Proteomes" id="UP001500888"/>
    </source>
</evidence>
<dbReference type="CDD" id="cd01462">
    <property type="entry name" value="VWA_YIEM_type"/>
    <property type="match status" value="1"/>
</dbReference>
<dbReference type="RefSeq" id="WP_344936646.1">
    <property type="nucleotide sequence ID" value="NZ_BAAAZR010000002.1"/>
</dbReference>
<dbReference type="SUPFAM" id="SSF53300">
    <property type="entry name" value="vWA-like"/>
    <property type="match status" value="1"/>
</dbReference>
<gene>
    <name evidence="1" type="ORF">GCM10022226_18120</name>
</gene>
<dbReference type="PANTHER" id="PTHR30634:SF16">
    <property type="entry name" value="OUTER-MEMBRANE LIPOPROTEIN LOLB"/>
    <property type="match status" value="1"/>
</dbReference>
<dbReference type="InterPro" id="IPR050458">
    <property type="entry name" value="LolB"/>
</dbReference>
<organism evidence="1 2">
    <name type="scientific">Sphaerisporangium flaviroseum</name>
    <dbReference type="NCBI Taxonomy" id="509199"/>
    <lineage>
        <taxon>Bacteria</taxon>
        <taxon>Bacillati</taxon>
        <taxon>Actinomycetota</taxon>
        <taxon>Actinomycetes</taxon>
        <taxon>Streptosporangiales</taxon>
        <taxon>Streptosporangiaceae</taxon>
        <taxon>Sphaerisporangium</taxon>
    </lineage>
</organism>
<protein>
    <submittedName>
        <fullName evidence="1">VWA domain-containing protein</fullName>
    </submittedName>
</protein>
<reference evidence="2" key="1">
    <citation type="journal article" date="2019" name="Int. J. Syst. Evol. Microbiol.">
        <title>The Global Catalogue of Microorganisms (GCM) 10K type strain sequencing project: providing services to taxonomists for standard genome sequencing and annotation.</title>
        <authorList>
            <consortium name="The Broad Institute Genomics Platform"/>
            <consortium name="The Broad Institute Genome Sequencing Center for Infectious Disease"/>
            <person name="Wu L."/>
            <person name="Ma J."/>
        </authorList>
    </citation>
    <scope>NUCLEOTIDE SEQUENCE [LARGE SCALE GENOMIC DNA]</scope>
    <source>
        <strain evidence="2">JCM 16908</strain>
    </source>
</reference>
<dbReference type="InterPro" id="IPR036465">
    <property type="entry name" value="vWFA_dom_sf"/>
</dbReference>
<accession>A0ABP7HQZ4</accession>
<evidence type="ECO:0000313" key="1">
    <source>
        <dbReference type="EMBL" id="GAA3799100.1"/>
    </source>
</evidence>
<dbReference type="EMBL" id="BAAAZR010000002">
    <property type="protein sequence ID" value="GAA3799100.1"/>
    <property type="molecule type" value="Genomic_DNA"/>
</dbReference>